<proteinExistence type="predicted"/>
<name>A0AAQ3U9U8_PASNO</name>
<evidence type="ECO:0000313" key="1">
    <source>
        <dbReference type="EMBL" id="WVZ87766.1"/>
    </source>
</evidence>
<gene>
    <name evidence="1" type="ORF">U9M48_034354</name>
</gene>
<evidence type="ECO:0000313" key="2">
    <source>
        <dbReference type="Proteomes" id="UP001341281"/>
    </source>
</evidence>
<organism evidence="1 2">
    <name type="scientific">Paspalum notatum var. saurae</name>
    <dbReference type="NCBI Taxonomy" id="547442"/>
    <lineage>
        <taxon>Eukaryota</taxon>
        <taxon>Viridiplantae</taxon>
        <taxon>Streptophyta</taxon>
        <taxon>Embryophyta</taxon>
        <taxon>Tracheophyta</taxon>
        <taxon>Spermatophyta</taxon>
        <taxon>Magnoliopsida</taxon>
        <taxon>Liliopsida</taxon>
        <taxon>Poales</taxon>
        <taxon>Poaceae</taxon>
        <taxon>PACMAD clade</taxon>
        <taxon>Panicoideae</taxon>
        <taxon>Andropogonodae</taxon>
        <taxon>Paspaleae</taxon>
        <taxon>Paspalinae</taxon>
        <taxon>Paspalum</taxon>
    </lineage>
</organism>
<dbReference type="AlphaFoldDB" id="A0AAQ3U9U8"/>
<protein>
    <submittedName>
        <fullName evidence="1">Uncharacterized protein</fullName>
    </submittedName>
</protein>
<keyword evidence="2" id="KW-1185">Reference proteome</keyword>
<dbReference type="Proteomes" id="UP001341281">
    <property type="component" value="Chromosome 07"/>
</dbReference>
<dbReference type="EMBL" id="CP144751">
    <property type="protein sequence ID" value="WVZ87766.1"/>
    <property type="molecule type" value="Genomic_DNA"/>
</dbReference>
<sequence length="64" mass="7172">MLLCSPSRRGPVFLKQESAPVQNDWVVLPRDLYKDSLEAVLTDATKTVEDGGRRRARWRGGSSV</sequence>
<reference evidence="1 2" key="1">
    <citation type="submission" date="2024-02" db="EMBL/GenBank/DDBJ databases">
        <title>High-quality chromosome-scale genome assembly of Pensacola bahiagrass (Paspalum notatum Flugge var. saurae).</title>
        <authorList>
            <person name="Vega J.M."/>
            <person name="Podio M."/>
            <person name="Orjuela J."/>
            <person name="Siena L.A."/>
            <person name="Pessino S.C."/>
            <person name="Combes M.C."/>
            <person name="Mariac C."/>
            <person name="Albertini E."/>
            <person name="Pupilli F."/>
            <person name="Ortiz J.P.A."/>
            <person name="Leblanc O."/>
        </authorList>
    </citation>
    <scope>NUCLEOTIDE SEQUENCE [LARGE SCALE GENOMIC DNA]</scope>
    <source>
        <strain evidence="1">R1</strain>
        <tissue evidence="1">Leaf</tissue>
    </source>
</reference>
<accession>A0AAQ3U9U8</accession>